<dbReference type="AlphaFoldDB" id="A0A1M7A0W8"/>
<sequence length="176" mass="19092">MWRYAIFIGFILALVPLVPQYFGNQNEGAGVIRPKDERSPGANSGEQSDRTGTGRRHVVQMSPNGAYMTEARVNGRTLTMLIDTGASAVALPERDARSMGIFAQPSDFRIPVKTANGIVNGASANVRDLELGDVRLKDIPALVLPDRALSTPLLGMSALNRLSRFHFSNDTLVLVQ</sequence>
<dbReference type="OrthoDB" id="7595324at2"/>
<proteinExistence type="predicted"/>
<dbReference type="PROSITE" id="PS00141">
    <property type="entry name" value="ASP_PROTEASE"/>
    <property type="match status" value="1"/>
</dbReference>
<dbReference type="Gene3D" id="2.40.70.10">
    <property type="entry name" value="Acid Proteases"/>
    <property type="match status" value="1"/>
</dbReference>
<dbReference type="STRING" id="735517.SAMN05444272_0396"/>
<dbReference type="Proteomes" id="UP000186002">
    <property type="component" value="Unassembled WGS sequence"/>
</dbReference>
<dbReference type="Pfam" id="PF13975">
    <property type="entry name" value="gag-asp_proteas"/>
    <property type="match status" value="1"/>
</dbReference>
<dbReference type="NCBIfam" id="TIGR02281">
    <property type="entry name" value="clan_AA_DTGA"/>
    <property type="match status" value="1"/>
</dbReference>
<dbReference type="InterPro" id="IPR011969">
    <property type="entry name" value="Clan_AA_Asp_peptidase_C"/>
</dbReference>
<dbReference type="InterPro" id="IPR021109">
    <property type="entry name" value="Peptidase_aspartic_dom_sf"/>
</dbReference>
<evidence type="ECO:0000313" key="3">
    <source>
        <dbReference type="Proteomes" id="UP000186002"/>
    </source>
</evidence>
<evidence type="ECO:0000313" key="2">
    <source>
        <dbReference type="EMBL" id="SHL36300.1"/>
    </source>
</evidence>
<keyword evidence="3" id="KW-1185">Reference proteome</keyword>
<dbReference type="CDD" id="cd05483">
    <property type="entry name" value="retropepsin_like_bacteria"/>
    <property type="match status" value="1"/>
</dbReference>
<dbReference type="InterPro" id="IPR034122">
    <property type="entry name" value="Retropepsin-like_bacterial"/>
</dbReference>
<name>A0A1M7A0W8_9HYPH</name>
<dbReference type="RefSeq" id="WP_073008143.1">
    <property type="nucleotide sequence ID" value="NZ_FRBW01000001.1"/>
</dbReference>
<evidence type="ECO:0000256" key="1">
    <source>
        <dbReference type="SAM" id="MobiDB-lite"/>
    </source>
</evidence>
<feature type="region of interest" description="Disordered" evidence="1">
    <location>
        <begin position="29"/>
        <end position="56"/>
    </location>
</feature>
<dbReference type="InterPro" id="IPR001969">
    <property type="entry name" value="Aspartic_peptidase_AS"/>
</dbReference>
<reference evidence="2 3" key="1">
    <citation type="submission" date="2016-11" db="EMBL/GenBank/DDBJ databases">
        <authorList>
            <person name="Jaros S."/>
            <person name="Januszkiewicz K."/>
            <person name="Wedrychowicz H."/>
        </authorList>
    </citation>
    <scope>NUCLEOTIDE SEQUENCE [LARGE SCALE GENOMIC DNA]</scope>
    <source>
        <strain evidence="2 3">DSM 22153</strain>
    </source>
</reference>
<gene>
    <name evidence="2" type="ORF">SAMN05444272_0396</name>
</gene>
<dbReference type="GO" id="GO:0004190">
    <property type="term" value="F:aspartic-type endopeptidase activity"/>
    <property type="evidence" value="ECO:0007669"/>
    <property type="project" value="InterPro"/>
</dbReference>
<organism evidence="2 3">
    <name type="scientific">Roseibium suaedae</name>
    <dbReference type="NCBI Taxonomy" id="735517"/>
    <lineage>
        <taxon>Bacteria</taxon>
        <taxon>Pseudomonadati</taxon>
        <taxon>Pseudomonadota</taxon>
        <taxon>Alphaproteobacteria</taxon>
        <taxon>Hyphomicrobiales</taxon>
        <taxon>Stappiaceae</taxon>
        <taxon>Roseibium</taxon>
    </lineage>
</organism>
<keyword evidence="2" id="KW-0378">Hydrolase</keyword>
<accession>A0A1M7A0W8</accession>
<dbReference type="GO" id="GO:0006508">
    <property type="term" value="P:proteolysis"/>
    <property type="evidence" value="ECO:0007669"/>
    <property type="project" value="UniProtKB-KW"/>
</dbReference>
<protein>
    <submittedName>
        <fullName evidence="2">Aspartyl protease family protein</fullName>
    </submittedName>
</protein>
<dbReference type="EMBL" id="FRBW01000001">
    <property type="protein sequence ID" value="SHL36300.1"/>
    <property type="molecule type" value="Genomic_DNA"/>
</dbReference>
<dbReference type="SUPFAM" id="SSF50630">
    <property type="entry name" value="Acid proteases"/>
    <property type="match status" value="1"/>
</dbReference>
<keyword evidence="2" id="KW-0645">Protease</keyword>